<dbReference type="AlphaFoldDB" id="A0A6A8CVZ3"/>
<organism evidence="2 3">
    <name type="scientific">Limosilactobacillus reuteri</name>
    <name type="common">Lactobacillus reuteri</name>
    <dbReference type="NCBI Taxonomy" id="1598"/>
    <lineage>
        <taxon>Bacteria</taxon>
        <taxon>Bacillati</taxon>
        <taxon>Bacillota</taxon>
        <taxon>Bacilli</taxon>
        <taxon>Lactobacillales</taxon>
        <taxon>Lactobacillaceae</taxon>
        <taxon>Limosilactobacillus</taxon>
    </lineage>
</organism>
<protein>
    <recommendedName>
        <fullName evidence="4">Phage protein</fullName>
    </recommendedName>
</protein>
<proteinExistence type="predicted"/>
<evidence type="ECO:0000313" key="2">
    <source>
        <dbReference type="EMBL" id="MRG68698.1"/>
    </source>
</evidence>
<comment type="caution">
    <text evidence="2">The sequence shown here is derived from an EMBL/GenBank/DDBJ whole genome shotgun (WGS) entry which is preliminary data.</text>
</comment>
<evidence type="ECO:0008006" key="4">
    <source>
        <dbReference type="Google" id="ProtNLM"/>
    </source>
</evidence>
<dbReference type="EMBL" id="WJNE01000005">
    <property type="protein sequence ID" value="MRG68698.1"/>
    <property type="molecule type" value="Genomic_DNA"/>
</dbReference>
<name>A0A6A8CVZ3_LIMRT</name>
<reference evidence="2 3" key="1">
    <citation type="submission" date="2019-11" db="EMBL/GenBank/DDBJ databases">
        <title>Draft genome sequence of 12 host-associated Lactobacillus reuteri rodent strains.</title>
        <authorList>
            <person name="Zhang S."/>
            <person name="Ozcam M."/>
            <person name="Van Pijkeren J.P."/>
        </authorList>
    </citation>
    <scope>NUCLEOTIDE SEQUENCE [LARGE SCALE GENOMIC DNA]</scope>
    <source>
        <strain evidence="2 3">Rat19</strain>
    </source>
</reference>
<dbReference type="Proteomes" id="UP000430985">
    <property type="component" value="Unassembled WGS sequence"/>
</dbReference>
<gene>
    <name evidence="1" type="ORF">GIX83_02020</name>
    <name evidence="2" type="ORF">GIX83_02270</name>
</gene>
<dbReference type="RefSeq" id="WP_152709674.1">
    <property type="nucleotide sequence ID" value="NZ_JAJGTX010000048.1"/>
</dbReference>
<accession>A0A6A8CVZ3</accession>
<evidence type="ECO:0000313" key="1">
    <source>
        <dbReference type="EMBL" id="MRG68648.1"/>
    </source>
</evidence>
<sequence>MKLKIDGKDYSFIFGVKFLRNLDKNRGVEGEQNGMKMNFGMGLTVLMPALMTKDASALADTLYAAAKDNVTQDQIDNYIDNCKDLNSLFSRVINEIKASNAAKPVVKNLKA</sequence>
<dbReference type="InterPro" id="IPR024410">
    <property type="entry name" value="Phage_TAC_12"/>
</dbReference>
<evidence type="ECO:0000313" key="3">
    <source>
        <dbReference type="Proteomes" id="UP000430985"/>
    </source>
</evidence>
<dbReference type="Pfam" id="PF12363">
    <property type="entry name" value="Phage_TAC_12"/>
    <property type="match status" value="1"/>
</dbReference>
<dbReference type="EMBL" id="WJNE01000005">
    <property type="protein sequence ID" value="MRG68648.1"/>
    <property type="molecule type" value="Genomic_DNA"/>
</dbReference>